<protein>
    <submittedName>
        <fullName evidence="1">Uncharacterized protein</fullName>
    </submittedName>
</protein>
<gene>
    <name evidence="1" type="ORF">EJ08DRAFT_656652</name>
</gene>
<dbReference type="AlphaFoldDB" id="A0A9P4P0F6"/>
<sequence>MEQLEQPRNRPYRRKGMFNFLGLACELRDMVYKELLLILPKSQFEGNFNRPRRDFIRKRVKLEPKEGENSDSGLDRFVRKTELVEIPVSRVVTHKLKRHGLLYVNRQIHAEYAELLSFRAKPILHISMENLNFKGNRLQPFWKVSPLLLTNLHQVSIQIRWVPEVWTTFDSHSIAFCNRVRAFISQVPTLQTLRFLILEPHQKDASQYRDKDPLCAKIMSLIGFSISINDVLFRKSNNQNSHMFREQNGTWKVNTWRPCGTACDQYCSDHPEKSRWTKIFTQVTPGHPLRKTYLVRSTSS</sequence>
<evidence type="ECO:0000313" key="1">
    <source>
        <dbReference type="EMBL" id="KAF2435000.1"/>
    </source>
</evidence>
<organism evidence="1 2">
    <name type="scientific">Tothia fuscella</name>
    <dbReference type="NCBI Taxonomy" id="1048955"/>
    <lineage>
        <taxon>Eukaryota</taxon>
        <taxon>Fungi</taxon>
        <taxon>Dikarya</taxon>
        <taxon>Ascomycota</taxon>
        <taxon>Pezizomycotina</taxon>
        <taxon>Dothideomycetes</taxon>
        <taxon>Pleosporomycetidae</taxon>
        <taxon>Venturiales</taxon>
        <taxon>Cylindrosympodiaceae</taxon>
        <taxon>Tothia</taxon>
    </lineage>
</organism>
<dbReference type="Proteomes" id="UP000800235">
    <property type="component" value="Unassembled WGS sequence"/>
</dbReference>
<reference evidence="1" key="1">
    <citation type="journal article" date="2020" name="Stud. Mycol.">
        <title>101 Dothideomycetes genomes: a test case for predicting lifestyles and emergence of pathogens.</title>
        <authorList>
            <person name="Haridas S."/>
            <person name="Albert R."/>
            <person name="Binder M."/>
            <person name="Bloem J."/>
            <person name="Labutti K."/>
            <person name="Salamov A."/>
            <person name="Andreopoulos B."/>
            <person name="Baker S."/>
            <person name="Barry K."/>
            <person name="Bills G."/>
            <person name="Bluhm B."/>
            <person name="Cannon C."/>
            <person name="Castanera R."/>
            <person name="Culley D."/>
            <person name="Daum C."/>
            <person name="Ezra D."/>
            <person name="Gonzalez J."/>
            <person name="Henrissat B."/>
            <person name="Kuo A."/>
            <person name="Liang C."/>
            <person name="Lipzen A."/>
            <person name="Lutzoni F."/>
            <person name="Magnuson J."/>
            <person name="Mondo S."/>
            <person name="Nolan M."/>
            <person name="Ohm R."/>
            <person name="Pangilinan J."/>
            <person name="Park H.-J."/>
            <person name="Ramirez L."/>
            <person name="Alfaro M."/>
            <person name="Sun H."/>
            <person name="Tritt A."/>
            <person name="Yoshinaga Y."/>
            <person name="Zwiers L.-H."/>
            <person name="Turgeon B."/>
            <person name="Goodwin S."/>
            <person name="Spatafora J."/>
            <person name="Crous P."/>
            <person name="Grigoriev I."/>
        </authorList>
    </citation>
    <scope>NUCLEOTIDE SEQUENCE</scope>
    <source>
        <strain evidence="1">CBS 130266</strain>
    </source>
</reference>
<dbReference type="OrthoDB" id="3796403at2759"/>
<keyword evidence="2" id="KW-1185">Reference proteome</keyword>
<name>A0A9P4P0F6_9PEZI</name>
<dbReference type="EMBL" id="MU007014">
    <property type="protein sequence ID" value="KAF2435000.1"/>
    <property type="molecule type" value="Genomic_DNA"/>
</dbReference>
<comment type="caution">
    <text evidence="1">The sequence shown here is derived from an EMBL/GenBank/DDBJ whole genome shotgun (WGS) entry which is preliminary data.</text>
</comment>
<evidence type="ECO:0000313" key="2">
    <source>
        <dbReference type="Proteomes" id="UP000800235"/>
    </source>
</evidence>
<proteinExistence type="predicted"/>
<accession>A0A9P4P0F6</accession>